<proteinExistence type="inferred from homology"/>
<sequence>MDAVVPPSATLALNEKINARRAAGEDILHLGFGEAGLPVLPEVAAALADGAMANSYTPVAGTAPARVAAAGYLSRGGLPTSPEQVLLAPGSKALLFAAIAVLPGDVVLPVPSWVSYPAQIGVIGKRVIGVPIPPEVGGVPDPDLLEAALATARTAGTDPRILILTVPDNPTGTVAGAAVLKRVCDIADRHGLTIICDEIYRDLAYEPAALCSPALLLPQRTIVTGGLSKSMALGGWRIGWLRTPPGSAGAQLAQRISGLGSEVWSCLSGPMQAAATYVFEAPPAVTERIAASRRLHAAVATAAHTVFTKSGIACRAPEAGFYLYPDLEPLRPGLSRRGIETGVALADLLLDEFGIGVLAGAHFGDTPTALRFRAATSLLYGSTPDQRREALASTDPTALPWIATALDRLHTAMQSLT</sequence>
<evidence type="ECO:0000259" key="7">
    <source>
        <dbReference type="Pfam" id="PF00155"/>
    </source>
</evidence>
<dbReference type="Pfam" id="PF00155">
    <property type="entry name" value="Aminotran_1_2"/>
    <property type="match status" value="1"/>
</dbReference>
<dbReference type="GO" id="GO:0008483">
    <property type="term" value="F:transaminase activity"/>
    <property type="evidence" value="ECO:0007669"/>
    <property type="project" value="UniProtKB-KW"/>
</dbReference>
<dbReference type="RefSeq" id="WP_167464727.1">
    <property type="nucleotide sequence ID" value="NZ_CP046171.1"/>
</dbReference>
<evidence type="ECO:0000256" key="1">
    <source>
        <dbReference type="ARBA" id="ARBA00001933"/>
    </source>
</evidence>
<evidence type="ECO:0000256" key="3">
    <source>
        <dbReference type="ARBA" id="ARBA00022576"/>
    </source>
</evidence>
<evidence type="ECO:0000313" key="8">
    <source>
        <dbReference type="EMBL" id="QIS05657.1"/>
    </source>
</evidence>
<dbReference type="InterPro" id="IPR050596">
    <property type="entry name" value="AspAT/PAT-like"/>
</dbReference>
<dbReference type="PANTHER" id="PTHR46383">
    <property type="entry name" value="ASPARTATE AMINOTRANSFERASE"/>
    <property type="match status" value="1"/>
</dbReference>
<evidence type="ECO:0000256" key="5">
    <source>
        <dbReference type="ARBA" id="ARBA00022898"/>
    </source>
</evidence>
<dbReference type="AlphaFoldDB" id="A0A6G9XXQ5"/>
<evidence type="ECO:0000256" key="4">
    <source>
        <dbReference type="ARBA" id="ARBA00022679"/>
    </source>
</evidence>
<dbReference type="InterPro" id="IPR015424">
    <property type="entry name" value="PyrdxlP-dep_Trfase"/>
</dbReference>
<keyword evidence="4 6" id="KW-0808">Transferase</keyword>
<dbReference type="Proteomes" id="UP000501705">
    <property type="component" value="Chromosome"/>
</dbReference>
<dbReference type="InterPro" id="IPR015422">
    <property type="entry name" value="PyrdxlP-dep_Trfase_small"/>
</dbReference>
<evidence type="ECO:0000256" key="6">
    <source>
        <dbReference type="RuleBase" id="RU000481"/>
    </source>
</evidence>
<accession>A0A6G9XXQ5</accession>
<dbReference type="PANTHER" id="PTHR46383:SF1">
    <property type="entry name" value="ASPARTATE AMINOTRANSFERASE"/>
    <property type="match status" value="1"/>
</dbReference>
<dbReference type="InterPro" id="IPR015421">
    <property type="entry name" value="PyrdxlP-dep_Trfase_major"/>
</dbReference>
<keyword evidence="3 6" id="KW-0032">Aminotransferase</keyword>
<comment type="cofactor">
    <cofactor evidence="1 6">
        <name>pyridoxal 5'-phosphate</name>
        <dbReference type="ChEBI" id="CHEBI:597326"/>
    </cofactor>
</comment>
<dbReference type="EC" id="2.6.1.-" evidence="6"/>
<dbReference type="CDD" id="cd00609">
    <property type="entry name" value="AAT_like"/>
    <property type="match status" value="1"/>
</dbReference>
<dbReference type="SUPFAM" id="SSF53383">
    <property type="entry name" value="PLP-dependent transferases"/>
    <property type="match status" value="1"/>
</dbReference>
<comment type="similarity">
    <text evidence="2 6">Belongs to the class-I pyridoxal-phosphate-dependent aminotransferase family.</text>
</comment>
<dbReference type="EMBL" id="CP046171">
    <property type="protein sequence ID" value="QIS05657.1"/>
    <property type="molecule type" value="Genomic_DNA"/>
</dbReference>
<evidence type="ECO:0000313" key="9">
    <source>
        <dbReference type="Proteomes" id="UP000501705"/>
    </source>
</evidence>
<dbReference type="InterPro" id="IPR004838">
    <property type="entry name" value="NHTrfase_class1_PyrdxlP-BS"/>
</dbReference>
<dbReference type="InterPro" id="IPR004839">
    <property type="entry name" value="Aminotransferase_I/II_large"/>
</dbReference>
<protein>
    <recommendedName>
        <fullName evidence="6">Aminotransferase</fullName>
        <ecNumber evidence="6">2.6.1.-</ecNumber>
    </recommendedName>
</protein>
<gene>
    <name evidence="8" type="ORF">F5X71_28085</name>
</gene>
<keyword evidence="5" id="KW-0663">Pyridoxal phosphate</keyword>
<dbReference type="Gene3D" id="3.90.1150.10">
    <property type="entry name" value="Aspartate Aminotransferase, domain 1"/>
    <property type="match status" value="1"/>
</dbReference>
<feature type="domain" description="Aminotransferase class I/classII large" evidence="7">
    <location>
        <begin position="26"/>
        <end position="375"/>
    </location>
</feature>
<evidence type="ECO:0000256" key="2">
    <source>
        <dbReference type="ARBA" id="ARBA00007441"/>
    </source>
</evidence>
<name>A0A6G9XXQ5_NOCBR</name>
<dbReference type="GO" id="GO:0030170">
    <property type="term" value="F:pyridoxal phosphate binding"/>
    <property type="evidence" value="ECO:0007669"/>
    <property type="project" value="InterPro"/>
</dbReference>
<dbReference type="Gene3D" id="3.40.640.10">
    <property type="entry name" value="Type I PLP-dependent aspartate aminotransferase-like (Major domain)"/>
    <property type="match status" value="1"/>
</dbReference>
<organism evidence="8 9">
    <name type="scientific">Nocardia brasiliensis</name>
    <dbReference type="NCBI Taxonomy" id="37326"/>
    <lineage>
        <taxon>Bacteria</taxon>
        <taxon>Bacillati</taxon>
        <taxon>Actinomycetota</taxon>
        <taxon>Actinomycetes</taxon>
        <taxon>Mycobacteriales</taxon>
        <taxon>Nocardiaceae</taxon>
        <taxon>Nocardia</taxon>
    </lineage>
</organism>
<dbReference type="GO" id="GO:0006520">
    <property type="term" value="P:amino acid metabolic process"/>
    <property type="evidence" value="ECO:0007669"/>
    <property type="project" value="InterPro"/>
</dbReference>
<dbReference type="PROSITE" id="PS00105">
    <property type="entry name" value="AA_TRANSFER_CLASS_1"/>
    <property type="match status" value="1"/>
</dbReference>
<reference evidence="8 9" key="1">
    <citation type="journal article" date="2019" name="ACS Chem. Biol.">
        <title>Identification and Mobilization of a Cryptic Antibiotic Biosynthesis Gene Locus from a Human-Pathogenic Nocardia Isolate.</title>
        <authorList>
            <person name="Herisse M."/>
            <person name="Ishida K."/>
            <person name="Porter J.L."/>
            <person name="Howden B."/>
            <person name="Hertweck C."/>
            <person name="Stinear T.P."/>
            <person name="Pidot S.J."/>
        </authorList>
    </citation>
    <scope>NUCLEOTIDE SEQUENCE [LARGE SCALE GENOMIC DNA]</scope>
    <source>
        <strain evidence="8 9">AUSMDU00024985</strain>
    </source>
</reference>